<feature type="region of interest" description="Disordered" evidence="4">
    <location>
        <begin position="66"/>
        <end position="91"/>
    </location>
</feature>
<evidence type="ECO:0000313" key="5">
    <source>
        <dbReference type="EMBL" id="CAI9289294.1"/>
    </source>
</evidence>
<dbReference type="InterPro" id="IPR005202">
    <property type="entry name" value="TF_GRAS"/>
</dbReference>
<dbReference type="Pfam" id="PF03514">
    <property type="entry name" value="GRAS"/>
    <property type="match status" value="1"/>
</dbReference>
<organism evidence="5 6">
    <name type="scientific">Lactuca saligna</name>
    <name type="common">Willowleaf lettuce</name>
    <dbReference type="NCBI Taxonomy" id="75948"/>
    <lineage>
        <taxon>Eukaryota</taxon>
        <taxon>Viridiplantae</taxon>
        <taxon>Streptophyta</taxon>
        <taxon>Embryophyta</taxon>
        <taxon>Tracheophyta</taxon>
        <taxon>Spermatophyta</taxon>
        <taxon>Magnoliopsida</taxon>
        <taxon>eudicotyledons</taxon>
        <taxon>Gunneridae</taxon>
        <taxon>Pentapetalae</taxon>
        <taxon>asterids</taxon>
        <taxon>campanulids</taxon>
        <taxon>Asterales</taxon>
        <taxon>Asteraceae</taxon>
        <taxon>Cichorioideae</taxon>
        <taxon>Cichorieae</taxon>
        <taxon>Lactucinae</taxon>
        <taxon>Lactuca</taxon>
    </lineage>
</organism>
<name>A0AA35ZBS8_LACSI</name>
<sequence>MVPFNRHSYDVESQEIGSFGKLPRLSQEDDTGNKSEATNRLCIPTANDQMQELANIESQYSELIKPHTNPKRTKTTSHDVVRNEPSRNSPTKSLKVRVSFWIGVTRHLLIQETPFKGKNHVDDLARRMLSANPTTVSIYQKLPFFQVGQFSGVQALVDAVVGATKVHIIDLSIKQGW</sequence>
<proteinExistence type="inferred from homology"/>
<feature type="compositionally biased region" description="Basic and acidic residues" evidence="4">
    <location>
        <begin position="76"/>
        <end position="85"/>
    </location>
</feature>
<keyword evidence="6" id="KW-1185">Reference proteome</keyword>
<comment type="similarity">
    <text evidence="3">Belongs to the GRAS family.</text>
</comment>
<gene>
    <name evidence="5" type="ORF">LSALG_LOCUS28539</name>
</gene>
<keyword evidence="1" id="KW-0805">Transcription regulation</keyword>
<dbReference type="PROSITE" id="PS50985">
    <property type="entry name" value="GRAS"/>
    <property type="match status" value="1"/>
</dbReference>
<evidence type="ECO:0000256" key="4">
    <source>
        <dbReference type="SAM" id="MobiDB-lite"/>
    </source>
</evidence>
<evidence type="ECO:0000313" key="6">
    <source>
        <dbReference type="Proteomes" id="UP001177003"/>
    </source>
</evidence>
<dbReference type="Proteomes" id="UP001177003">
    <property type="component" value="Chromosome 6"/>
</dbReference>
<comment type="caution">
    <text evidence="3">Lacks conserved residue(s) required for the propagation of feature annotation.</text>
</comment>
<evidence type="ECO:0000256" key="2">
    <source>
        <dbReference type="ARBA" id="ARBA00023163"/>
    </source>
</evidence>
<protein>
    <submittedName>
        <fullName evidence="5">Uncharacterized protein</fullName>
    </submittedName>
</protein>
<dbReference type="AlphaFoldDB" id="A0AA35ZBS8"/>
<reference evidence="5" key="1">
    <citation type="submission" date="2023-04" db="EMBL/GenBank/DDBJ databases">
        <authorList>
            <person name="Vijverberg K."/>
            <person name="Xiong W."/>
            <person name="Schranz E."/>
        </authorList>
    </citation>
    <scope>NUCLEOTIDE SEQUENCE</scope>
</reference>
<evidence type="ECO:0000256" key="3">
    <source>
        <dbReference type="PROSITE-ProRule" id="PRU01191"/>
    </source>
</evidence>
<dbReference type="EMBL" id="OX465082">
    <property type="protein sequence ID" value="CAI9289294.1"/>
    <property type="molecule type" value="Genomic_DNA"/>
</dbReference>
<feature type="short sequence motif" description="VHIID" evidence="3">
    <location>
        <begin position="166"/>
        <end position="170"/>
    </location>
</feature>
<evidence type="ECO:0000256" key="1">
    <source>
        <dbReference type="ARBA" id="ARBA00023015"/>
    </source>
</evidence>
<keyword evidence="2" id="KW-0804">Transcription</keyword>
<accession>A0AA35ZBS8</accession>